<keyword evidence="6" id="KW-0472">Membrane</keyword>
<feature type="transmembrane region" description="Helical" evidence="6">
    <location>
        <begin position="7"/>
        <end position="27"/>
    </location>
</feature>
<evidence type="ECO:0000256" key="4">
    <source>
        <dbReference type="ARBA" id="ARBA00023002"/>
    </source>
</evidence>
<dbReference type="Proteomes" id="UP001629113">
    <property type="component" value="Unassembled WGS sequence"/>
</dbReference>
<dbReference type="InterPro" id="IPR050493">
    <property type="entry name" value="FAD-dep_Monooxygenase_BioMet"/>
</dbReference>
<sequence>MVPQAKLPLEVIIVGAGIGGVAAAVALCRRDHNVTLLESAPQILPIGAGIQVAPNMLRLLNRWGIGTELYNKGIRLQEVHIRRWQDGSILGETPVNMSYGDQVLIHRADLHDALLTKAKEFKNFQLRTDATVVDVDFDHASITIQGGKKVSGDVIIAADGIKSIIRKKVTGDVKDTAIPTGDAVYRLMLTREQMIHDPDLKPFIEEKKAIRWLGPGGHTVSYPVQNHQAYNLAMAHPDRGGVDESWTTVGSKEKLLKEYENWDPILYKMLVLVPTQEVLEWKLCSHIPLSTWTKGNCALLGDACHPMLPYVAQGAAQAVEDAAAIGVILSNLTSRSEIPNALKIYEKARKGRAETIQALGPLNREALHLPDGPEQKLRDAQFQKLSAAGTHPDKWADKKTQEFLWAWDAEVEAEKALKGYTSLPNVDSV</sequence>
<evidence type="ECO:0000259" key="7">
    <source>
        <dbReference type="Pfam" id="PF01494"/>
    </source>
</evidence>
<protein>
    <submittedName>
        <fullName evidence="8">3-hydroxybenzoate 6-hydroxylase</fullName>
    </submittedName>
</protein>
<accession>A0ABR4PTL8</accession>
<dbReference type="PANTHER" id="PTHR13789:SF307">
    <property type="entry name" value="HYDROXYLASE, PUTATIVE (AFU_ORTHOLOGUE AFUA_2G04330)-RELATED"/>
    <property type="match status" value="1"/>
</dbReference>
<keyword evidence="4" id="KW-0560">Oxidoreductase</keyword>
<gene>
    <name evidence="8" type="ORF">PVAG01_00227</name>
</gene>
<organism evidence="8 9">
    <name type="scientific">Phlyctema vagabunda</name>
    <dbReference type="NCBI Taxonomy" id="108571"/>
    <lineage>
        <taxon>Eukaryota</taxon>
        <taxon>Fungi</taxon>
        <taxon>Dikarya</taxon>
        <taxon>Ascomycota</taxon>
        <taxon>Pezizomycotina</taxon>
        <taxon>Leotiomycetes</taxon>
        <taxon>Helotiales</taxon>
        <taxon>Dermateaceae</taxon>
        <taxon>Phlyctema</taxon>
    </lineage>
</organism>
<evidence type="ECO:0000313" key="9">
    <source>
        <dbReference type="Proteomes" id="UP001629113"/>
    </source>
</evidence>
<evidence type="ECO:0000256" key="5">
    <source>
        <dbReference type="ARBA" id="ARBA00023033"/>
    </source>
</evidence>
<evidence type="ECO:0000256" key="3">
    <source>
        <dbReference type="ARBA" id="ARBA00022827"/>
    </source>
</evidence>
<dbReference type="InterPro" id="IPR002938">
    <property type="entry name" value="FAD-bd"/>
</dbReference>
<reference evidence="8 9" key="1">
    <citation type="submission" date="2024-06" db="EMBL/GenBank/DDBJ databases">
        <title>Complete genome of Phlyctema vagabunda strain 19-DSS-EL-015.</title>
        <authorList>
            <person name="Fiorenzani C."/>
        </authorList>
    </citation>
    <scope>NUCLEOTIDE SEQUENCE [LARGE SCALE GENOMIC DNA]</scope>
    <source>
        <strain evidence="8 9">19-DSS-EL-015</strain>
    </source>
</reference>
<keyword evidence="6" id="KW-1133">Transmembrane helix</keyword>
<evidence type="ECO:0000256" key="6">
    <source>
        <dbReference type="SAM" id="Phobius"/>
    </source>
</evidence>
<keyword evidence="5" id="KW-0503">Monooxygenase</keyword>
<keyword evidence="2" id="KW-0285">Flavoprotein</keyword>
<dbReference type="SUPFAM" id="SSF51905">
    <property type="entry name" value="FAD/NAD(P)-binding domain"/>
    <property type="match status" value="1"/>
</dbReference>
<evidence type="ECO:0000256" key="1">
    <source>
        <dbReference type="ARBA" id="ARBA00007992"/>
    </source>
</evidence>
<evidence type="ECO:0000313" key="8">
    <source>
        <dbReference type="EMBL" id="KAL3426718.1"/>
    </source>
</evidence>
<dbReference type="EMBL" id="JBFCZG010000001">
    <property type="protein sequence ID" value="KAL3426718.1"/>
    <property type="molecule type" value="Genomic_DNA"/>
</dbReference>
<dbReference type="PANTHER" id="PTHR13789">
    <property type="entry name" value="MONOOXYGENASE"/>
    <property type="match status" value="1"/>
</dbReference>
<dbReference type="Pfam" id="PF01494">
    <property type="entry name" value="FAD_binding_3"/>
    <property type="match status" value="1"/>
</dbReference>
<comment type="similarity">
    <text evidence="1">Belongs to the paxM FAD-dependent monooxygenase family.</text>
</comment>
<comment type="caution">
    <text evidence="8">The sequence shown here is derived from an EMBL/GenBank/DDBJ whole genome shotgun (WGS) entry which is preliminary data.</text>
</comment>
<keyword evidence="3" id="KW-0274">FAD</keyword>
<keyword evidence="9" id="KW-1185">Reference proteome</keyword>
<dbReference type="Gene3D" id="3.50.50.60">
    <property type="entry name" value="FAD/NAD(P)-binding domain"/>
    <property type="match status" value="1"/>
</dbReference>
<feature type="domain" description="FAD-binding" evidence="7">
    <location>
        <begin position="10"/>
        <end position="356"/>
    </location>
</feature>
<evidence type="ECO:0000256" key="2">
    <source>
        <dbReference type="ARBA" id="ARBA00022630"/>
    </source>
</evidence>
<dbReference type="SUPFAM" id="SSF54373">
    <property type="entry name" value="FAD-linked reductases, C-terminal domain"/>
    <property type="match status" value="1"/>
</dbReference>
<proteinExistence type="inferred from homology"/>
<name>A0ABR4PTL8_9HELO</name>
<dbReference type="PRINTS" id="PR00420">
    <property type="entry name" value="RNGMNOXGNASE"/>
</dbReference>
<keyword evidence="6" id="KW-0812">Transmembrane</keyword>
<dbReference type="InterPro" id="IPR036188">
    <property type="entry name" value="FAD/NAD-bd_sf"/>
</dbReference>